<comment type="function">
    <text evidence="10">CRISPR (clustered regularly interspaced short palindromic repeat), is an adaptive immune system that provides protection against mobile genetic elements (viruses, transposable elements and conjugative plasmids). CRISPR clusters contain spacers, sequences complementary to antecedent mobile elements, and target invading nucleic acids. CRISPR clusters are transcribed and processed into CRISPR RNA (crRNA). Acts as a dsDNA endonuclease. Involved in the integration of spacer DNA into the CRISPR cassette.</text>
</comment>
<evidence type="ECO:0000256" key="6">
    <source>
        <dbReference type="ARBA" id="ARBA00023118"/>
    </source>
</evidence>
<comment type="caution">
    <text evidence="11">The sequence shown here is derived from an EMBL/GenBank/DDBJ whole genome shotgun (WGS) entry which is preliminary data.</text>
</comment>
<evidence type="ECO:0000256" key="5">
    <source>
        <dbReference type="ARBA" id="ARBA00022842"/>
    </source>
</evidence>
<feature type="binding site" evidence="10">
    <location>
        <position position="254"/>
    </location>
    <ligand>
        <name>Mn(2+)</name>
        <dbReference type="ChEBI" id="CHEBI:29035"/>
    </ligand>
</feature>
<dbReference type="Gene3D" id="3.100.10.20">
    <property type="entry name" value="CRISPR-associated endonuclease Cas1, N-terminal domain"/>
    <property type="match status" value="1"/>
</dbReference>
<dbReference type="PANTHER" id="PTHR34353">
    <property type="entry name" value="CRISPR-ASSOCIATED ENDONUCLEASE CAS1 1"/>
    <property type="match status" value="1"/>
</dbReference>
<evidence type="ECO:0000256" key="2">
    <source>
        <dbReference type="ARBA" id="ARBA00022723"/>
    </source>
</evidence>
<dbReference type="CDD" id="cd09634">
    <property type="entry name" value="Cas1_I-II-III"/>
    <property type="match status" value="1"/>
</dbReference>
<dbReference type="PANTHER" id="PTHR34353:SF2">
    <property type="entry name" value="CRISPR-ASSOCIATED ENDONUCLEASE CAS1 1"/>
    <property type="match status" value="1"/>
</dbReference>
<dbReference type="EC" id="3.1.-.-" evidence="10"/>
<proteinExistence type="inferred from homology"/>
<feature type="binding site" evidence="10">
    <location>
        <position position="269"/>
    </location>
    <ligand>
        <name>Mn(2+)</name>
        <dbReference type="ChEBI" id="CHEBI:29035"/>
    </ligand>
</feature>
<dbReference type="AlphaFoldDB" id="A0A5J4K9S7"/>
<name>A0A5J4K9S7_9CHLR</name>
<organism evidence="11 12">
    <name type="scientific">Thermogemmatispora aurantia</name>
    <dbReference type="NCBI Taxonomy" id="2045279"/>
    <lineage>
        <taxon>Bacteria</taxon>
        <taxon>Bacillati</taxon>
        <taxon>Chloroflexota</taxon>
        <taxon>Ktedonobacteria</taxon>
        <taxon>Thermogemmatisporales</taxon>
        <taxon>Thermogemmatisporaceae</taxon>
        <taxon>Thermogemmatispora</taxon>
    </lineage>
</organism>
<dbReference type="InterPro" id="IPR042206">
    <property type="entry name" value="CRISPR-assoc_Cas1_C"/>
</dbReference>
<keyword evidence="6 10" id="KW-0051">Antiviral defense</keyword>
<evidence type="ECO:0000256" key="1">
    <source>
        <dbReference type="ARBA" id="ARBA00022722"/>
    </source>
</evidence>
<keyword evidence="7 10" id="KW-0238">DNA-binding</keyword>
<evidence type="ECO:0000256" key="4">
    <source>
        <dbReference type="ARBA" id="ARBA00022801"/>
    </source>
</evidence>
<keyword evidence="8 10" id="KW-0464">Manganese</keyword>
<sequence length="362" mass="40927">MSTLYLMEAHSLVKRDTEDCLLIHIPEQRLVDGEQKTALIKKRIPLIKVDEVVVMGDVTLTAAALDLLLERKIPVHFVREHGSFQGSLIPEASKNALLRIAQHQAHHDLQRRLLLASCFVRGKLSNQRRLLQRRFPNQSPAVLKDLAAIIESLHKLPAAVSSSSLPRLSTGDHGIGGTPLETLLGIEGQGSALYYAAFPQMLVEPDIWCFPGRTRRPPTDPVNALLSYGYTILANRLTGAVQLVGFDPYIGYLHSSGYGRPALALDLMEEFRPLIVDSVVVKLLNKHMVRRDDFEELLGTYRLKKEPKKRFLAALEERFHEEITHPVFGYRVSYMRCLELQARLLAKYLTGEITHYQPFLVR</sequence>
<dbReference type="InterPro" id="IPR023843">
    <property type="entry name" value="CRISPR-assoc_Cas1_cyanobact"/>
</dbReference>
<keyword evidence="12" id="KW-1185">Reference proteome</keyword>
<dbReference type="GO" id="GO:0016787">
    <property type="term" value="F:hydrolase activity"/>
    <property type="evidence" value="ECO:0007669"/>
    <property type="project" value="UniProtKB-KW"/>
</dbReference>
<keyword evidence="1 10" id="KW-0540">Nuclease</keyword>
<comment type="similarity">
    <text evidence="10">Belongs to the CRISPR-associated endonuclease Cas1 family.</text>
</comment>
<feature type="binding site" evidence="10">
    <location>
        <position position="187"/>
    </location>
    <ligand>
        <name>Mn(2+)</name>
        <dbReference type="ChEBI" id="CHEBI:29035"/>
    </ligand>
</feature>
<dbReference type="InterPro" id="IPR002729">
    <property type="entry name" value="CRISPR-assoc_Cas1"/>
</dbReference>
<keyword evidence="5 10" id="KW-0460">Magnesium</keyword>
<comment type="cofactor">
    <cofactor evidence="10">
        <name>Mg(2+)</name>
        <dbReference type="ChEBI" id="CHEBI:18420"/>
    </cofactor>
    <cofactor evidence="10">
        <name>Mn(2+)</name>
        <dbReference type="ChEBI" id="CHEBI:29035"/>
    </cofactor>
</comment>
<accession>A0A5J4K9S7</accession>
<dbReference type="Gene3D" id="1.20.120.920">
    <property type="entry name" value="CRISPR-associated endonuclease Cas1, C-terminal domain"/>
    <property type="match status" value="1"/>
</dbReference>
<dbReference type="GO" id="GO:0003677">
    <property type="term" value="F:DNA binding"/>
    <property type="evidence" value="ECO:0007669"/>
    <property type="project" value="UniProtKB-KW"/>
</dbReference>
<dbReference type="GO" id="GO:0043571">
    <property type="term" value="P:maintenance of CRISPR repeat elements"/>
    <property type="evidence" value="ECO:0007669"/>
    <property type="project" value="UniProtKB-UniRule"/>
</dbReference>
<evidence type="ECO:0000313" key="12">
    <source>
        <dbReference type="Proteomes" id="UP000334820"/>
    </source>
</evidence>
<dbReference type="GO" id="GO:0004520">
    <property type="term" value="F:DNA endonuclease activity"/>
    <property type="evidence" value="ECO:0007669"/>
    <property type="project" value="InterPro"/>
</dbReference>
<evidence type="ECO:0000256" key="9">
    <source>
        <dbReference type="ARBA" id="ARBA00038592"/>
    </source>
</evidence>
<dbReference type="GO" id="GO:0046872">
    <property type="term" value="F:metal ion binding"/>
    <property type="evidence" value="ECO:0007669"/>
    <property type="project" value="UniProtKB-UniRule"/>
</dbReference>
<dbReference type="EMBL" id="BKZV01000002">
    <property type="protein sequence ID" value="GER83441.1"/>
    <property type="molecule type" value="Genomic_DNA"/>
</dbReference>
<protein>
    <recommendedName>
        <fullName evidence="10">CRISPR-associated endonuclease Cas1</fullName>
        <ecNumber evidence="10">3.1.-.-</ecNumber>
    </recommendedName>
</protein>
<dbReference type="InterPro" id="IPR042211">
    <property type="entry name" value="CRISPR-assoc_Cas1_N"/>
</dbReference>
<dbReference type="InterPro" id="IPR050646">
    <property type="entry name" value="Cas1"/>
</dbReference>
<evidence type="ECO:0000256" key="3">
    <source>
        <dbReference type="ARBA" id="ARBA00022759"/>
    </source>
</evidence>
<keyword evidence="2 10" id="KW-0479">Metal-binding</keyword>
<keyword evidence="3 10" id="KW-0255">Endonuclease</keyword>
<evidence type="ECO:0000256" key="7">
    <source>
        <dbReference type="ARBA" id="ARBA00023125"/>
    </source>
</evidence>
<reference evidence="11 12" key="1">
    <citation type="journal article" date="2019" name="Int. J. Syst. Evol. Microbiol.">
        <title>Thermogemmatispora aurantia sp. nov. and Thermogemmatispora argillosa sp. nov., within the class Ktedonobacteria, and emended description of the genus Thermogemmatispora.</title>
        <authorList>
            <person name="Zheng Y."/>
            <person name="Wang C.M."/>
            <person name="Sakai Y."/>
            <person name="Abe K."/>
            <person name="Yokota A."/>
            <person name="Yabe S."/>
        </authorList>
    </citation>
    <scope>NUCLEOTIDE SEQUENCE [LARGE SCALE GENOMIC DNA]</scope>
    <source>
        <strain evidence="11 12">A1-2</strain>
    </source>
</reference>
<dbReference type="GO" id="GO:0051607">
    <property type="term" value="P:defense response to virus"/>
    <property type="evidence" value="ECO:0007669"/>
    <property type="project" value="UniProtKB-UniRule"/>
</dbReference>
<dbReference type="RefSeq" id="WP_151728201.1">
    <property type="nucleotide sequence ID" value="NZ_BKZV01000002.1"/>
</dbReference>
<dbReference type="NCBIfam" id="TIGR04093">
    <property type="entry name" value="cas1_CYANO"/>
    <property type="match status" value="1"/>
</dbReference>
<dbReference type="Proteomes" id="UP000334820">
    <property type="component" value="Unassembled WGS sequence"/>
</dbReference>
<dbReference type="Pfam" id="PF01867">
    <property type="entry name" value="Cas_Cas1"/>
    <property type="match status" value="1"/>
</dbReference>
<evidence type="ECO:0000256" key="8">
    <source>
        <dbReference type="ARBA" id="ARBA00023211"/>
    </source>
</evidence>
<evidence type="ECO:0000313" key="11">
    <source>
        <dbReference type="EMBL" id="GER83441.1"/>
    </source>
</evidence>
<evidence type="ECO:0000256" key="10">
    <source>
        <dbReference type="HAMAP-Rule" id="MF_01470"/>
    </source>
</evidence>
<gene>
    <name evidence="10 11" type="primary">cas1</name>
    <name evidence="11" type="ORF">KTAU_20780</name>
</gene>
<comment type="subunit">
    <text evidence="9 10">Homodimer, forms a heterotetramer with a Cas2 homodimer.</text>
</comment>
<keyword evidence="4 10" id="KW-0378">Hydrolase</keyword>
<dbReference type="NCBIfam" id="TIGR00287">
    <property type="entry name" value="cas1"/>
    <property type="match status" value="1"/>
</dbReference>
<dbReference type="HAMAP" id="MF_01470">
    <property type="entry name" value="Cas1"/>
    <property type="match status" value="1"/>
</dbReference>